<accession>A0A4R4D3H0</accession>
<evidence type="ECO:0000256" key="1">
    <source>
        <dbReference type="SAM" id="MobiDB-lite"/>
    </source>
</evidence>
<dbReference type="Proteomes" id="UP000295023">
    <property type="component" value="Unassembled WGS sequence"/>
</dbReference>
<keyword evidence="2" id="KW-0812">Transmembrane</keyword>
<keyword evidence="2" id="KW-0472">Membrane</keyword>
<comment type="caution">
    <text evidence="3">The sequence shown here is derived from an EMBL/GenBank/DDBJ whole genome shotgun (WGS) entry which is preliminary data.</text>
</comment>
<keyword evidence="4" id="KW-1185">Reference proteome</keyword>
<sequence>MVYLRPGRTKLGLRLASRRGRDEAFFAGDEAPPPRRPKPVRPATVITEAEEAASHAAWLRARLHQRFRGAVSWTEAAGLGLYGALLLLLLGRHQPDGPQEGLPLRDATLPFGLRWGGDPAAQRAEAGGAPPEAGDGPAAMAVADAEGMAAPRMLLGGASAA</sequence>
<dbReference type="AlphaFoldDB" id="A0A4R4D3H0"/>
<evidence type="ECO:0000313" key="4">
    <source>
        <dbReference type="Proteomes" id="UP000295023"/>
    </source>
</evidence>
<feature type="compositionally biased region" description="Low complexity" evidence="1">
    <location>
        <begin position="119"/>
        <end position="138"/>
    </location>
</feature>
<keyword evidence="2" id="KW-1133">Transmembrane helix</keyword>
<name>A0A4R4D3H0_9PROT</name>
<protein>
    <submittedName>
        <fullName evidence="3">Uncharacterized protein</fullName>
    </submittedName>
</protein>
<feature type="region of interest" description="Disordered" evidence="1">
    <location>
        <begin position="116"/>
        <end position="138"/>
    </location>
</feature>
<dbReference type="RefSeq" id="WP_205963750.1">
    <property type="nucleotide sequence ID" value="NZ_SKBM01000066.1"/>
</dbReference>
<feature type="transmembrane region" description="Helical" evidence="2">
    <location>
        <begin position="70"/>
        <end position="90"/>
    </location>
</feature>
<feature type="non-terminal residue" evidence="3">
    <location>
        <position position="161"/>
    </location>
</feature>
<evidence type="ECO:0000256" key="2">
    <source>
        <dbReference type="SAM" id="Phobius"/>
    </source>
</evidence>
<organism evidence="3 4">
    <name type="scientific">Roseicella aquatilis</name>
    <dbReference type="NCBI Taxonomy" id="2527868"/>
    <lineage>
        <taxon>Bacteria</taxon>
        <taxon>Pseudomonadati</taxon>
        <taxon>Pseudomonadota</taxon>
        <taxon>Alphaproteobacteria</taxon>
        <taxon>Acetobacterales</taxon>
        <taxon>Roseomonadaceae</taxon>
        <taxon>Roseicella</taxon>
    </lineage>
</organism>
<dbReference type="EMBL" id="SKBM01000066">
    <property type="protein sequence ID" value="TCZ50667.1"/>
    <property type="molecule type" value="Genomic_DNA"/>
</dbReference>
<gene>
    <name evidence="3" type="ORF">EXY23_27300</name>
</gene>
<evidence type="ECO:0000313" key="3">
    <source>
        <dbReference type="EMBL" id="TCZ50667.1"/>
    </source>
</evidence>
<reference evidence="3 4" key="1">
    <citation type="submission" date="2019-03" db="EMBL/GenBank/DDBJ databases">
        <title>Paracraurococcus aquatilis NE82 genome sequence.</title>
        <authorList>
            <person name="Zhao Y."/>
            <person name="Du Z."/>
        </authorList>
    </citation>
    <scope>NUCLEOTIDE SEQUENCE [LARGE SCALE GENOMIC DNA]</scope>
    <source>
        <strain evidence="3 4">NE82</strain>
    </source>
</reference>
<proteinExistence type="predicted"/>